<dbReference type="RefSeq" id="WP_141790230.1">
    <property type="nucleotide sequence ID" value="NZ_BAAAKX010000026.1"/>
</dbReference>
<feature type="compositionally biased region" description="Basic and acidic residues" evidence="1">
    <location>
        <begin position="490"/>
        <end position="505"/>
    </location>
</feature>
<evidence type="ECO:0000313" key="2">
    <source>
        <dbReference type="EMBL" id="TQL56862.1"/>
    </source>
</evidence>
<evidence type="ECO:0000313" key="3">
    <source>
        <dbReference type="Proteomes" id="UP000319514"/>
    </source>
</evidence>
<feature type="region of interest" description="Disordered" evidence="1">
    <location>
        <begin position="490"/>
        <end position="515"/>
    </location>
</feature>
<protein>
    <recommendedName>
        <fullName evidence="4">Replication initiator protein</fullName>
    </recommendedName>
</protein>
<keyword evidence="3" id="KW-1185">Reference proteome</keyword>
<accession>A0A542Z987</accession>
<reference evidence="2 3" key="1">
    <citation type="submission" date="2019-06" db="EMBL/GenBank/DDBJ databases">
        <title>Sequencing the genomes of 1000 actinobacteria strains.</title>
        <authorList>
            <person name="Klenk H.-P."/>
        </authorList>
    </citation>
    <scope>NUCLEOTIDE SEQUENCE [LARGE SCALE GENOMIC DNA]</scope>
    <source>
        <strain evidence="2 3">DSM 18082</strain>
    </source>
</reference>
<evidence type="ECO:0000256" key="1">
    <source>
        <dbReference type="SAM" id="MobiDB-lite"/>
    </source>
</evidence>
<dbReference type="Proteomes" id="UP000319514">
    <property type="component" value="Unassembled WGS sequence"/>
</dbReference>
<dbReference type="Pfam" id="PF20199">
    <property type="entry name" value="RepSA"/>
    <property type="match status" value="1"/>
</dbReference>
<dbReference type="InterPro" id="IPR046828">
    <property type="entry name" value="RepSA"/>
</dbReference>
<organism evidence="2 3">
    <name type="scientific">Oryzihumus leptocrescens</name>
    <dbReference type="NCBI Taxonomy" id="297536"/>
    <lineage>
        <taxon>Bacteria</taxon>
        <taxon>Bacillati</taxon>
        <taxon>Actinomycetota</taxon>
        <taxon>Actinomycetes</taxon>
        <taxon>Micrococcales</taxon>
        <taxon>Intrasporangiaceae</taxon>
        <taxon>Oryzihumus</taxon>
    </lineage>
</organism>
<dbReference type="OrthoDB" id="3203793at2"/>
<name>A0A542Z987_9MICO</name>
<proteinExistence type="predicted"/>
<sequence length="515" mass="56810">MDPELVLPNLSPRVEAQVVARMVSKDRHEWADQAARTGHCSKPVRLRGRTLAVDTRTGEVRTTYASDWEESGVAFIRCGNRRESVCVACAREYASDTWHLIRAGAAGGDKGVPSSVSEHPMVFATVTAPSFGLVHSAKKPGTVGSTRCRPRRTKALCPHGRPMWCSATHAPDDPEAGQPLCEGCYDYDSHVVWQYHASELWHRLRTALGRHLARRLGIPATRLDDVLSIQFAKVAEYQLRGIIHFHALLRIDGPKDAGPFPPPPVQVSARVLAEAFRSAAAAATYTAAPAGDDDTTRVLGFGQQVDARPVSRTAREGLDTQQLSPEQVAGYIAKYASKSADDISPTTRDTAHVSRIKATVARLAYACETSTTLRDWPTDNKGRRPYETLGKWEHMLGFPGHFATKSRRYSTTRAAIRSERRRFQIAKSNKEHAQRVLDLTGQDTSAEAEEETTLVVGQWEYVGMGWLTDGDAALATAAAVWTREHRREQAAARRHAAENSRRPRGVETISRSTHV</sequence>
<dbReference type="AlphaFoldDB" id="A0A542Z987"/>
<dbReference type="EMBL" id="VFOQ01000002">
    <property type="protein sequence ID" value="TQL56862.1"/>
    <property type="molecule type" value="Genomic_DNA"/>
</dbReference>
<evidence type="ECO:0008006" key="4">
    <source>
        <dbReference type="Google" id="ProtNLM"/>
    </source>
</evidence>
<gene>
    <name evidence="2" type="ORF">FB474_3624</name>
</gene>
<comment type="caution">
    <text evidence="2">The sequence shown here is derived from an EMBL/GenBank/DDBJ whole genome shotgun (WGS) entry which is preliminary data.</text>
</comment>